<gene>
    <name evidence="1" type="ORF">ENL19_01625</name>
</gene>
<dbReference type="EMBL" id="DRTB01000116">
    <property type="protein sequence ID" value="HHE04745.1"/>
    <property type="molecule type" value="Genomic_DNA"/>
</dbReference>
<dbReference type="AlphaFoldDB" id="A0A7C5DAT3"/>
<protein>
    <submittedName>
        <fullName evidence="1">Uncharacterized protein</fullName>
    </submittedName>
</protein>
<organism evidence="1">
    <name type="scientific">candidate division WOR-3 bacterium</name>
    <dbReference type="NCBI Taxonomy" id="2052148"/>
    <lineage>
        <taxon>Bacteria</taxon>
        <taxon>Bacteria division WOR-3</taxon>
    </lineage>
</organism>
<name>A0A7C5DAT3_UNCW3</name>
<comment type="caution">
    <text evidence="1">The sequence shown here is derived from an EMBL/GenBank/DDBJ whole genome shotgun (WGS) entry which is preliminary data.</text>
</comment>
<proteinExistence type="predicted"/>
<reference evidence="1" key="1">
    <citation type="journal article" date="2020" name="mSystems">
        <title>Genome- and Community-Level Interaction Insights into Carbon Utilization and Element Cycling Functions of Hydrothermarchaeota in Hydrothermal Sediment.</title>
        <authorList>
            <person name="Zhou Z."/>
            <person name="Liu Y."/>
            <person name="Xu W."/>
            <person name="Pan J."/>
            <person name="Luo Z.H."/>
            <person name="Li M."/>
        </authorList>
    </citation>
    <scope>NUCLEOTIDE SEQUENCE [LARGE SCALE GENOMIC DNA]</scope>
    <source>
        <strain evidence="1">HyVt-74</strain>
    </source>
</reference>
<evidence type="ECO:0000313" key="1">
    <source>
        <dbReference type="EMBL" id="HHE04745.1"/>
    </source>
</evidence>
<accession>A0A7C5DAT3</accession>
<sequence>MNTLIIYLAAIFKNPLRNVAGRERVVNRFIPRIWDKVNLDNGYALYILQENSLISRDGACIYAFTTQSKSTGISV</sequence>
<dbReference type="Proteomes" id="UP000886110">
    <property type="component" value="Unassembled WGS sequence"/>
</dbReference>